<evidence type="ECO:0000256" key="1">
    <source>
        <dbReference type="SAM" id="Phobius"/>
    </source>
</evidence>
<keyword evidence="1" id="KW-0812">Transmembrane</keyword>
<dbReference type="Proteomes" id="UP000067598">
    <property type="component" value="Unassembled WGS sequence"/>
</dbReference>
<evidence type="ECO:0000313" key="3">
    <source>
        <dbReference type="Proteomes" id="UP000067598"/>
    </source>
</evidence>
<feature type="transmembrane region" description="Helical" evidence="1">
    <location>
        <begin position="7"/>
        <end position="27"/>
    </location>
</feature>
<dbReference type="AlphaFoldDB" id="A0A109DFG2"/>
<proteinExistence type="predicted"/>
<gene>
    <name evidence="2" type="ORF">AEL95_02340</name>
</gene>
<dbReference type="RefSeq" id="WP_060461799.1">
    <property type="nucleotide sequence ID" value="NZ_AP025162.1"/>
</dbReference>
<reference evidence="2 3" key="1">
    <citation type="journal article" date="2016" name="Microbiology (Mosc.)">
        <title>Comparison of Lactobacillus crispatus isolates from Lactobacillus-dominated vaginal microbiomes with isolates from microbiomes containing bacterial vaginosis-associated bacteria.</title>
        <authorList>
            <person name="Abdelmaksoud A.A."/>
            <person name="Koparde V.N."/>
            <person name="Sheth N.U."/>
            <person name="Serrano M.G."/>
            <person name="Glascock A.L."/>
            <person name="Fettweis J.M."/>
            <person name="Strauss Iii J.F."/>
            <person name="Buck G.A."/>
            <person name="Jefferson K.K."/>
        </authorList>
    </citation>
    <scope>NUCLEOTIDE SEQUENCE [LARGE SCALE GENOMIC DNA]</scope>
    <source>
        <strain evidence="2 3">VMC3</strain>
    </source>
</reference>
<accession>A0A109DFG2</accession>
<keyword evidence="1" id="KW-0472">Membrane</keyword>
<sequence>MTKRNTVIITVFIIIVIMGLVCLHNQYSSNSSPILEAKVTSDNGDNLSFFKIYNNGKIRKDSSTKGQFVKAIEVDSQIYHDHADKENNSTYLTLDKAELNKDQRISSDPTFVKLISNLVKQSKYLIGILNLFKLDNEYYAFIKYNAGLSDEGTLYKYSSNKLTKVCTLDSGKIVGLKKVK</sequence>
<dbReference type="PATRIC" id="fig|47770.28.peg.2069"/>
<keyword evidence="1" id="KW-1133">Transmembrane helix</keyword>
<comment type="caution">
    <text evidence="2">The sequence shown here is derived from an EMBL/GenBank/DDBJ whole genome shotgun (WGS) entry which is preliminary data.</text>
</comment>
<organism evidence="2 3">
    <name type="scientific">Lactobacillus crispatus</name>
    <dbReference type="NCBI Taxonomy" id="47770"/>
    <lineage>
        <taxon>Bacteria</taxon>
        <taxon>Bacillati</taxon>
        <taxon>Bacillota</taxon>
        <taxon>Bacilli</taxon>
        <taxon>Lactobacillales</taxon>
        <taxon>Lactobacillaceae</taxon>
        <taxon>Lactobacillus</taxon>
    </lineage>
</organism>
<protein>
    <submittedName>
        <fullName evidence="2">Uncharacterized protein</fullName>
    </submittedName>
</protein>
<evidence type="ECO:0000313" key="2">
    <source>
        <dbReference type="EMBL" id="KWU04433.1"/>
    </source>
</evidence>
<dbReference type="EMBL" id="LJGP01000008">
    <property type="protein sequence ID" value="KWU04433.1"/>
    <property type="molecule type" value="Genomic_DNA"/>
</dbReference>
<name>A0A109DFG2_9LACO</name>